<comment type="caution">
    <text evidence="1">The sequence shown here is derived from an EMBL/GenBank/DDBJ whole genome shotgun (WGS) entry which is preliminary data.</text>
</comment>
<protein>
    <submittedName>
        <fullName evidence="1">Uncharacterized protein</fullName>
    </submittedName>
</protein>
<evidence type="ECO:0000313" key="1">
    <source>
        <dbReference type="EMBL" id="GDY79891.1"/>
    </source>
</evidence>
<proteinExistence type="predicted"/>
<dbReference type="Proteomes" id="UP000299211">
    <property type="component" value="Unassembled WGS sequence"/>
</dbReference>
<reference evidence="1 2" key="1">
    <citation type="submission" date="2019-04" db="EMBL/GenBank/DDBJ databases">
        <title>Draft genome sequences of Streptomyces avermitilis ATCC 31267.</title>
        <authorList>
            <person name="Komaki H."/>
            <person name="Tamura T."/>
            <person name="Hosoyama A."/>
        </authorList>
    </citation>
    <scope>NUCLEOTIDE SEQUENCE [LARGE SCALE GENOMIC DNA]</scope>
    <source>
        <strain evidence="1 2">ATCC 31267</strain>
    </source>
</reference>
<organism evidence="1 2">
    <name type="scientific">Streptomyces avermitilis</name>
    <dbReference type="NCBI Taxonomy" id="33903"/>
    <lineage>
        <taxon>Bacteria</taxon>
        <taxon>Bacillati</taxon>
        <taxon>Actinomycetota</taxon>
        <taxon>Actinomycetes</taxon>
        <taxon>Kitasatosporales</taxon>
        <taxon>Streptomycetaceae</taxon>
        <taxon>Streptomyces</taxon>
    </lineage>
</organism>
<sequence>MGACPGPKGRVRGTMCGSAGGEGGAVLLPVFADLALVGGRGGYALSPVLVLPGSLSTRRVDVQVLDFDLGRGAWSVRARSSVRPLAHFRTEDGRAKSLRRRLGSDDYCIARSISPGIPRGVPGGDRGSVRPWPCSRRPVQL</sequence>
<evidence type="ECO:0000313" key="2">
    <source>
        <dbReference type="Proteomes" id="UP000299211"/>
    </source>
</evidence>
<name>A0A4D4N5Q0_STRAX</name>
<dbReference type="AlphaFoldDB" id="A0A4D4N5Q0"/>
<accession>A0A4D4N5Q0</accession>
<dbReference type="EMBL" id="BJHY01000002">
    <property type="protein sequence ID" value="GDY79891.1"/>
    <property type="molecule type" value="Genomic_DNA"/>
</dbReference>
<gene>
    <name evidence="1" type="ORF">SAV31267_093760</name>
</gene>